<proteinExistence type="predicted"/>
<name>A0A1J0MBX9_9CAUD</name>
<dbReference type="Proteomes" id="UP000222426">
    <property type="component" value="Segment"/>
</dbReference>
<sequence length="300" mass="31648">MIMGATDLGSLITGPGQIQYGDLLLGRGTPYRWKSLSGWEELPSLDSSSALRPDAHGAYPGVLLAQTRTIGLDLMVRAPRDQIGGAVATLNAGTVPRLDEIPLVVWLDERGPLLVKARAVRRNVPVANGYTVGTILGAAIQWEASDPRRYGTDEQHVETGLPAPEPGLEWAGGTGLQWTDGLDWGVGGATGNVGVVNGGDAETSPVITFTGPVTAPRLSQEDGRTLEYDITLAAGDQLVVDTRAGTVTLNGAASRLYTATARSVPEQAFTLAPGTTSLAYRAETHSATARCAIEWRSAYW</sequence>
<dbReference type="EMBL" id="KY092479">
    <property type="protein sequence ID" value="APD18493.1"/>
    <property type="molecule type" value="Genomic_DNA"/>
</dbReference>
<feature type="domain" description="Siphovirus-type tail component C-terminal" evidence="1">
    <location>
        <begin position="198"/>
        <end position="299"/>
    </location>
</feature>
<evidence type="ECO:0000313" key="2">
    <source>
        <dbReference type="EMBL" id="APD18493.1"/>
    </source>
</evidence>
<protein>
    <submittedName>
        <fullName evidence="2">Minor tail protein</fullName>
    </submittedName>
</protein>
<dbReference type="InterPro" id="IPR054738">
    <property type="entry name" value="Siphovirus-type_tail_C"/>
</dbReference>
<evidence type="ECO:0000259" key="1">
    <source>
        <dbReference type="Pfam" id="PF22768"/>
    </source>
</evidence>
<organism evidence="2 3">
    <name type="scientific">Streptomyces phage Ididsumtinwong</name>
    <dbReference type="NCBI Taxonomy" id="1920308"/>
    <lineage>
        <taxon>Viruses</taxon>
        <taxon>Duplodnaviria</taxon>
        <taxon>Heunggongvirae</taxon>
        <taxon>Uroviricota</taxon>
        <taxon>Caudoviricetes</taxon>
        <taxon>Austintatiousvirus</taxon>
        <taxon>Austintatiousvirus ididsumtinwong</taxon>
    </lineage>
</organism>
<dbReference type="Pfam" id="PF22768">
    <property type="entry name" value="SPP1_Dit"/>
    <property type="match status" value="1"/>
</dbReference>
<dbReference type="Gene3D" id="2.60.120.860">
    <property type="match status" value="1"/>
</dbReference>
<evidence type="ECO:0000313" key="3">
    <source>
        <dbReference type="Proteomes" id="UP000222426"/>
    </source>
</evidence>
<keyword evidence="3" id="KW-1185">Reference proteome</keyword>
<accession>A0A1J0MBX9</accession>
<reference evidence="2 3" key="1">
    <citation type="submission" date="2016-11" db="EMBL/GenBank/DDBJ databases">
        <authorList>
            <person name="Meyer C.L."/>
            <person name="Nguyen V."/>
            <person name="Scott S.R."/>
            <person name="Nayek S."/>
            <person name="Syed N."/>
            <person name="Wagner P.E."/>
            <person name="Bhuiyan S."/>
            <person name="Layton S.R."/>
            <person name="Donegan-Quick R."/>
            <person name="Kim T."/>
            <person name="Visi D.K."/>
            <person name="Allen M.S."/>
            <person name="Hughes L.E."/>
            <person name="Garlena R.A."/>
            <person name="Russell D.A."/>
            <person name="Pope W.H."/>
            <person name="Jacobs-Sera D."/>
            <person name="Hendrix R.W."/>
            <person name="Hatfull G.F."/>
        </authorList>
    </citation>
    <scope>NUCLEOTIDE SEQUENCE [LARGE SCALE GENOMIC DNA]</scope>
</reference>
<gene>
    <name evidence="2" type="ORF">SEA_IDIDSUMTINWONG_17</name>
</gene>